<sequence length="382" mass="41860">MSNTHDHLDLSRFPDHLGCSTGSLTHVFSDDSSQHHMDFDDTDMSPASPRQLTSHFPGLGFSAQTGSEDLDLELAPYSPSRRNFTLLPAMDEDEDEFPDTPQPSSPSSPSRRSFASLPDIDMDDTISPSHPTPSPRLLSLPGADTDDDLLLPAFSYIPNSEPPPPDGPSLGLFVPIAVAEEPHIADSPPEEEPDLNFSWDARARVDAAELDKLVALRRRAWFLERNAKRTEQSYAEEAQRIAAGLRVSPPVPGALADVQLQAGLDPKGAIRRELQVAEARRAEARRVRKKEKERGKEVQAMLRLKLDDGVGAGTPEAPADAVVQRDERGKVVIGSFSQLVARMIFKRRDASRVLANKKTPGDYVCSSLSRGVSPDFEDVNSQ</sequence>
<dbReference type="STRING" id="747525.W4KH96"/>
<reference evidence="2 3" key="1">
    <citation type="journal article" date="2012" name="New Phytol.">
        <title>Insight into trade-off between wood decay and parasitism from the genome of a fungal forest pathogen.</title>
        <authorList>
            <person name="Olson A."/>
            <person name="Aerts A."/>
            <person name="Asiegbu F."/>
            <person name="Belbahri L."/>
            <person name="Bouzid O."/>
            <person name="Broberg A."/>
            <person name="Canback B."/>
            <person name="Coutinho P.M."/>
            <person name="Cullen D."/>
            <person name="Dalman K."/>
            <person name="Deflorio G."/>
            <person name="van Diepen L.T."/>
            <person name="Dunand C."/>
            <person name="Duplessis S."/>
            <person name="Durling M."/>
            <person name="Gonthier P."/>
            <person name="Grimwood J."/>
            <person name="Fossdal C.G."/>
            <person name="Hansson D."/>
            <person name="Henrissat B."/>
            <person name="Hietala A."/>
            <person name="Himmelstrand K."/>
            <person name="Hoffmeister D."/>
            <person name="Hogberg N."/>
            <person name="James T.Y."/>
            <person name="Karlsson M."/>
            <person name="Kohler A."/>
            <person name="Kues U."/>
            <person name="Lee Y.H."/>
            <person name="Lin Y.C."/>
            <person name="Lind M."/>
            <person name="Lindquist E."/>
            <person name="Lombard V."/>
            <person name="Lucas S."/>
            <person name="Lunden K."/>
            <person name="Morin E."/>
            <person name="Murat C."/>
            <person name="Park J."/>
            <person name="Raffaello T."/>
            <person name="Rouze P."/>
            <person name="Salamov A."/>
            <person name="Schmutz J."/>
            <person name="Solheim H."/>
            <person name="Stahlberg J."/>
            <person name="Velez H."/>
            <person name="de Vries R.P."/>
            <person name="Wiebenga A."/>
            <person name="Woodward S."/>
            <person name="Yakovlev I."/>
            <person name="Garbelotto M."/>
            <person name="Martin F."/>
            <person name="Grigoriev I.V."/>
            <person name="Stenlid J."/>
        </authorList>
    </citation>
    <scope>NUCLEOTIDE SEQUENCE [LARGE SCALE GENOMIC DNA]</scope>
    <source>
        <strain evidence="2 3">TC 32-1</strain>
    </source>
</reference>
<dbReference type="InParanoid" id="W4KH96"/>
<accession>W4KH96</accession>
<dbReference type="GeneID" id="20675017"/>
<dbReference type="HOGENOM" id="CLU_723734_0_0_1"/>
<keyword evidence="3" id="KW-1185">Reference proteome</keyword>
<dbReference type="AlphaFoldDB" id="W4KH96"/>
<evidence type="ECO:0000313" key="3">
    <source>
        <dbReference type="Proteomes" id="UP000030671"/>
    </source>
</evidence>
<proteinExistence type="predicted"/>
<feature type="region of interest" description="Disordered" evidence="1">
    <location>
        <begin position="37"/>
        <end position="64"/>
    </location>
</feature>
<protein>
    <submittedName>
        <fullName evidence="2">Uncharacterized protein</fullName>
    </submittedName>
</protein>
<dbReference type="EMBL" id="KI925455">
    <property type="protein sequence ID" value="ETW85089.1"/>
    <property type="molecule type" value="Genomic_DNA"/>
</dbReference>
<evidence type="ECO:0000256" key="1">
    <source>
        <dbReference type="SAM" id="MobiDB-lite"/>
    </source>
</evidence>
<name>W4KH96_HETIT</name>
<dbReference type="eggNOG" id="ENOG502T0TS">
    <property type="taxonomic scope" value="Eukaryota"/>
</dbReference>
<dbReference type="RefSeq" id="XP_009541975.1">
    <property type="nucleotide sequence ID" value="XM_009543680.1"/>
</dbReference>
<gene>
    <name evidence="2" type="ORF">HETIRDRAFT_438153</name>
</gene>
<feature type="region of interest" description="Disordered" evidence="1">
    <location>
        <begin position="92"/>
        <end position="144"/>
    </location>
</feature>
<organism evidence="2 3">
    <name type="scientific">Heterobasidion irregulare (strain TC 32-1)</name>
    <dbReference type="NCBI Taxonomy" id="747525"/>
    <lineage>
        <taxon>Eukaryota</taxon>
        <taxon>Fungi</taxon>
        <taxon>Dikarya</taxon>
        <taxon>Basidiomycota</taxon>
        <taxon>Agaricomycotina</taxon>
        <taxon>Agaricomycetes</taxon>
        <taxon>Russulales</taxon>
        <taxon>Bondarzewiaceae</taxon>
        <taxon>Heterobasidion</taxon>
        <taxon>Heterobasidion annosum species complex</taxon>
    </lineage>
</organism>
<dbReference type="KEGG" id="hir:HETIRDRAFT_438153"/>
<evidence type="ECO:0000313" key="2">
    <source>
        <dbReference type="EMBL" id="ETW85089.1"/>
    </source>
</evidence>
<dbReference type="OrthoDB" id="3256408at2759"/>
<dbReference type="Proteomes" id="UP000030671">
    <property type="component" value="Unassembled WGS sequence"/>
</dbReference>
<feature type="region of interest" description="Disordered" evidence="1">
    <location>
        <begin position="360"/>
        <end position="382"/>
    </location>
</feature>